<comment type="function">
    <text evidence="1">DNA-dependent RNA polymerase (RNAP) catalyzes the transcription of DNA into RNA using the four ribonucleoside triphosphates as substrates. This subunit is less well bound than the others.</text>
</comment>
<comment type="subcellular location">
    <subcellularLocation>
        <location evidence="1">Cytoplasm</location>
    </subcellularLocation>
</comment>
<dbReference type="NCBIfam" id="NF011552">
    <property type="entry name" value="PRK14981.1-4"/>
    <property type="match status" value="1"/>
</dbReference>
<dbReference type="Proteomes" id="UP000027153">
    <property type="component" value="Unassembled WGS sequence"/>
</dbReference>
<dbReference type="PATRIC" id="fig|1392998.3.peg.934"/>
<dbReference type="AlphaFoldDB" id="A0A062VCC2"/>
<keyword evidence="1 2" id="KW-0548">Nucleotidyltransferase</keyword>
<dbReference type="PANTHER" id="PTHR39646:SF1">
    <property type="entry name" value="DNA-DIRECTED RNA POLYMERASE SUBUNIT RPO4"/>
    <property type="match status" value="1"/>
</dbReference>
<dbReference type="GO" id="GO:0005737">
    <property type="term" value="C:cytoplasm"/>
    <property type="evidence" value="ECO:0007669"/>
    <property type="project" value="UniProtKB-SubCell"/>
</dbReference>
<dbReference type="GO" id="GO:0006352">
    <property type="term" value="P:DNA-templated transcription initiation"/>
    <property type="evidence" value="ECO:0007669"/>
    <property type="project" value="InterPro"/>
</dbReference>
<dbReference type="GO" id="GO:0000428">
    <property type="term" value="C:DNA-directed RNA polymerase complex"/>
    <property type="evidence" value="ECO:0007669"/>
    <property type="project" value="UniProtKB-KW"/>
</dbReference>
<dbReference type="SUPFAM" id="SSF47819">
    <property type="entry name" value="HRDC-like"/>
    <property type="match status" value="1"/>
</dbReference>
<dbReference type="Gene3D" id="1.10.150.80">
    <property type="entry name" value="HRDC domain"/>
    <property type="match status" value="1"/>
</dbReference>
<name>A0A062VCC2_9EURY</name>
<comment type="caution">
    <text evidence="2">The sequence shown here is derived from an EMBL/GenBank/DDBJ whole genome shotgun (WGS) entry which is preliminary data.</text>
</comment>
<dbReference type="InterPro" id="IPR010997">
    <property type="entry name" value="HRDC-like_sf"/>
</dbReference>
<protein>
    <recommendedName>
        <fullName evidence="1">DNA-directed RNA polymerase subunit Rpo4</fullName>
        <ecNumber evidence="1">2.7.7.6</ecNumber>
    </recommendedName>
    <alternativeName>
        <fullName evidence="1">DNA-directed RNA polymerase subunit F</fullName>
    </alternativeName>
</protein>
<dbReference type="PIRSF" id="PIRSF005053">
    <property type="entry name" value="RNA_pol_F_arch"/>
    <property type="match status" value="1"/>
</dbReference>
<reference evidence="2 3" key="1">
    <citation type="journal article" date="2013" name="Nature">
        <title>Anaerobic oxidation of methane coupled to nitrate reduction in a novel archaeal lineage.</title>
        <authorList>
            <person name="Haroon M.F."/>
            <person name="Hu S."/>
            <person name="Shi Y."/>
            <person name="Imelfort M."/>
            <person name="Keller J."/>
            <person name="Hugenholtz P."/>
            <person name="Yuan Z."/>
            <person name="Tyson G.W."/>
        </authorList>
    </citation>
    <scope>NUCLEOTIDE SEQUENCE [LARGE SCALE GENOMIC DNA]</scope>
    <source>
        <strain evidence="2 3">ANME-2d</strain>
    </source>
</reference>
<dbReference type="GO" id="GO:0000166">
    <property type="term" value="F:nucleotide binding"/>
    <property type="evidence" value="ECO:0007669"/>
    <property type="project" value="InterPro"/>
</dbReference>
<keyword evidence="1 2" id="KW-0808">Transferase</keyword>
<keyword evidence="1" id="KW-0963">Cytoplasm</keyword>
<dbReference type="Pfam" id="PF03874">
    <property type="entry name" value="RNA_pol_Rpb4"/>
    <property type="match status" value="1"/>
</dbReference>
<dbReference type="OrthoDB" id="25158at2157"/>
<sequence length="116" mass="13929">MIVKRIIHEELLTFPEIRDTLNRVKKDREKEEKELGYELRKAIAHAEMFSRLDAVKSRELVNELMKLEKMRPEIAIRIADILPLSYDEIRSIYAKERYTLTENDLRQILELVLRYA</sequence>
<dbReference type="InterPro" id="IPR010924">
    <property type="entry name" value="Rpo4"/>
</dbReference>
<dbReference type="EMBL" id="JMIY01000002">
    <property type="protein sequence ID" value="KCZ72915.1"/>
    <property type="molecule type" value="Genomic_DNA"/>
</dbReference>
<keyword evidence="1" id="KW-0240">DNA-directed RNA polymerase</keyword>
<dbReference type="EC" id="2.7.7.6" evidence="1"/>
<dbReference type="PANTHER" id="PTHR39646">
    <property type="entry name" value="RNA POLYMERASE RPB4"/>
    <property type="match status" value="1"/>
</dbReference>
<dbReference type="InterPro" id="IPR005574">
    <property type="entry name" value="Rpb4/RPC9"/>
</dbReference>
<comment type="catalytic activity">
    <reaction evidence="1">
        <text>RNA(n) + a ribonucleoside 5'-triphosphate = RNA(n+1) + diphosphate</text>
        <dbReference type="Rhea" id="RHEA:21248"/>
        <dbReference type="Rhea" id="RHEA-COMP:14527"/>
        <dbReference type="Rhea" id="RHEA-COMP:17342"/>
        <dbReference type="ChEBI" id="CHEBI:33019"/>
        <dbReference type="ChEBI" id="CHEBI:61557"/>
        <dbReference type="ChEBI" id="CHEBI:140395"/>
        <dbReference type="EC" id="2.7.7.6"/>
    </reaction>
</comment>
<dbReference type="GO" id="GO:0003899">
    <property type="term" value="F:DNA-directed RNA polymerase activity"/>
    <property type="evidence" value="ECO:0007669"/>
    <property type="project" value="UniProtKB-UniRule"/>
</dbReference>
<accession>A0A062VCC2</accession>
<dbReference type="Gene3D" id="6.10.140.10">
    <property type="match status" value="1"/>
</dbReference>
<organism evidence="2 3">
    <name type="scientific">Candidatus Methanoperedens nitratireducens</name>
    <dbReference type="NCBI Taxonomy" id="1392998"/>
    <lineage>
        <taxon>Archaea</taxon>
        <taxon>Methanobacteriati</taxon>
        <taxon>Methanobacteriota</taxon>
        <taxon>Stenosarchaea group</taxon>
        <taxon>Methanomicrobia</taxon>
        <taxon>Methanosarcinales</taxon>
        <taxon>ANME-2 cluster</taxon>
        <taxon>Candidatus Methanoperedentaceae</taxon>
        <taxon>Candidatus Methanoperedens</taxon>
    </lineage>
</organism>
<comment type="similarity">
    <text evidence="1">Belongs to the eukaryotic RPB4 RNA polymerase subunit family.</text>
</comment>
<evidence type="ECO:0000313" key="2">
    <source>
        <dbReference type="EMBL" id="KCZ72915.1"/>
    </source>
</evidence>
<keyword evidence="3" id="KW-1185">Reference proteome</keyword>
<proteinExistence type="inferred from homology"/>
<comment type="subunit">
    <text evidence="1">Part of the RNA polymerase complex. Forms a stalk with Rpo7 that extends from the main structure.</text>
</comment>
<gene>
    <name evidence="1" type="primary">rpo4</name>
    <name evidence="1" type="synonym">rpoF</name>
    <name evidence="2" type="ORF">ANME2D_01356</name>
</gene>
<evidence type="ECO:0000313" key="3">
    <source>
        <dbReference type="Proteomes" id="UP000027153"/>
    </source>
</evidence>
<dbReference type="RefSeq" id="WP_048089920.1">
    <property type="nucleotide sequence ID" value="NZ_JMIY01000002.1"/>
</dbReference>
<evidence type="ECO:0000256" key="1">
    <source>
        <dbReference type="HAMAP-Rule" id="MF_00864"/>
    </source>
</evidence>
<dbReference type="InterPro" id="IPR044876">
    <property type="entry name" value="HRDC_dom_sf"/>
</dbReference>
<dbReference type="HAMAP" id="MF_00864">
    <property type="entry name" value="RNApol_arch_Rpo4"/>
    <property type="match status" value="1"/>
</dbReference>
<keyword evidence="1" id="KW-0804">Transcription</keyword>